<proteinExistence type="predicted"/>
<gene>
    <name evidence="1" type="ordered locus">BCG_3884</name>
</gene>
<sequence>MKCPGVSDCVATVRHDNVFAIAAGLRWSAAVPPLHKGDAVTKLLVGAIAGGMLAYAAILGDGIASADTALIVPGTAPSPYGPLRSLYHFNPAMQPQIGANYYTPTATRHVVSYPGSFWPVTG</sequence>
<name>A0A0H3MC43_MYCBP</name>
<accession>A0A0H3MC43</accession>
<dbReference type="KEGG" id="mbb:BCG_3884"/>
<dbReference type="Proteomes" id="UP000001472">
    <property type="component" value="Chromosome"/>
</dbReference>
<dbReference type="HOGENOM" id="CLU_2024126_0_0_11"/>
<dbReference type="EMBL" id="AM408590">
    <property type="protein sequence ID" value="CAL73874.1"/>
    <property type="molecule type" value="Genomic_DNA"/>
</dbReference>
<dbReference type="AlphaFoldDB" id="A0A0H3MC43"/>
<organism evidence="1 2">
    <name type="scientific">Mycobacterium bovis (strain BCG / Pasteur 1173P2)</name>
    <dbReference type="NCBI Taxonomy" id="410289"/>
    <lineage>
        <taxon>Bacteria</taxon>
        <taxon>Bacillati</taxon>
        <taxon>Actinomycetota</taxon>
        <taxon>Actinomycetes</taxon>
        <taxon>Mycobacteriales</taxon>
        <taxon>Mycobacteriaceae</taxon>
        <taxon>Mycobacterium</taxon>
        <taxon>Mycobacterium tuberculosis complex</taxon>
    </lineage>
</organism>
<reference evidence="1 2" key="1">
    <citation type="journal article" date="2007" name="Proc. Natl. Acad. Sci. U.S.A.">
        <title>Genome plasticity of BCG and impact on vaccine efficacy.</title>
        <authorList>
            <person name="Brosch R."/>
            <person name="Gordon S.V."/>
            <person name="Garnier T."/>
            <person name="Eiglmeier K."/>
            <person name="Frigui W."/>
            <person name="Valenti P."/>
            <person name="Dos Santos S."/>
            <person name="Duthoy S."/>
            <person name="Lacroix C."/>
            <person name="Garcia-Pelayo C."/>
            <person name="Inwald J.K."/>
            <person name="Golby P."/>
            <person name="Garcia J.N."/>
            <person name="Hewinson R.G."/>
            <person name="Behr M.A."/>
            <person name="Quail M.A."/>
            <person name="Churcher C."/>
            <person name="Barrell B.G."/>
            <person name="Parkhill J."/>
            <person name="Cole S.T."/>
        </authorList>
    </citation>
    <scope>NUCLEOTIDE SEQUENCE [LARGE SCALE GENOMIC DNA]</scope>
    <source>
        <strain evidence="2">BCG / Pasteur 1173P2</strain>
    </source>
</reference>
<evidence type="ECO:0000313" key="2">
    <source>
        <dbReference type="Proteomes" id="UP000001472"/>
    </source>
</evidence>
<evidence type="ECO:0000313" key="1">
    <source>
        <dbReference type="EMBL" id="CAL73874.1"/>
    </source>
</evidence>
<protein>
    <submittedName>
        <fullName evidence="1">Uncharacterized protein</fullName>
    </submittedName>
</protein>